<proteinExistence type="predicted"/>
<sequence length="75" mass="8600">MKPNPLTGTWLLNLYGAGTVTAPQDVNVEFEVTDHFTELFRFSMTFNGFTYWHDLIDESMAQELATFLNVPLQVQ</sequence>
<accession>A0A7Y0R0Y2</accession>
<dbReference type="RefSeq" id="WP_169629023.1">
    <property type="nucleotide sequence ID" value="NZ_JABCMA010000035.1"/>
</dbReference>
<name>A0A7Y0R0Y2_VIBAL</name>
<organism evidence="1 2">
    <name type="scientific">Vibrio alginolyticus</name>
    <dbReference type="NCBI Taxonomy" id="663"/>
    <lineage>
        <taxon>Bacteria</taxon>
        <taxon>Pseudomonadati</taxon>
        <taxon>Pseudomonadota</taxon>
        <taxon>Gammaproteobacteria</taxon>
        <taxon>Vibrionales</taxon>
        <taxon>Vibrionaceae</taxon>
        <taxon>Vibrio</taxon>
    </lineage>
</organism>
<evidence type="ECO:0000313" key="2">
    <source>
        <dbReference type="Proteomes" id="UP000565155"/>
    </source>
</evidence>
<gene>
    <name evidence="1" type="ORF">HKB35_20830</name>
</gene>
<dbReference type="AlphaFoldDB" id="A0A7Y0R0Y2"/>
<comment type="caution">
    <text evidence="1">The sequence shown here is derived from an EMBL/GenBank/DDBJ whole genome shotgun (WGS) entry which is preliminary data.</text>
</comment>
<reference evidence="1 2" key="1">
    <citation type="submission" date="2020-04" db="EMBL/GenBank/DDBJ databases">
        <title>Whole-genome sequencing of Vibrio spp. from China reveals different genetic environments of blaCTX-M-14 among diverse lineages.</title>
        <authorList>
            <person name="Zheng Z."/>
            <person name="Ye L."/>
            <person name="Chen S."/>
        </authorList>
    </citation>
    <scope>NUCLEOTIDE SEQUENCE [LARGE SCALE GENOMIC DNA]</scope>
    <source>
        <strain evidence="1 2">Vb1636</strain>
    </source>
</reference>
<evidence type="ECO:0000313" key="1">
    <source>
        <dbReference type="EMBL" id="NMR76060.1"/>
    </source>
</evidence>
<protein>
    <submittedName>
        <fullName evidence="1">Uncharacterized protein</fullName>
    </submittedName>
</protein>
<dbReference type="Proteomes" id="UP000565155">
    <property type="component" value="Unassembled WGS sequence"/>
</dbReference>
<dbReference type="EMBL" id="JABCMA010000035">
    <property type="protein sequence ID" value="NMR76060.1"/>
    <property type="molecule type" value="Genomic_DNA"/>
</dbReference>